<dbReference type="InterPro" id="IPR051532">
    <property type="entry name" value="Ester_Hydrolysis_Enzymes"/>
</dbReference>
<dbReference type="SUPFAM" id="SSF52266">
    <property type="entry name" value="SGNH hydrolase"/>
    <property type="match status" value="1"/>
</dbReference>
<protein>
    <submittedName>
        <fullName evidence="1">SGNH/GDSL hydrolase family protein</fullName>
    </submittedName>
</protein>
<name>A0A5B8NMF5_9CHRO</name>
<dbReference type="RefSeq" id="WP_146296284.1">
    <property type="nucleotide sequence ID" value="NZ_CP042326.1"/>
</dbReference>
<dbReference type="PANTHER" id="PTHR30383">
    <property type="entry name" value="THIOESTERASE 1/PROTEASE 1/LYSOPHOSPHOLIPASE L1"/>
    <property type="match status" value="1"/>
</dbReference>
<dbReference type="GO" id="GO:0004622">
    <property type="term" value="F:phosphatidylcholine lysophospholipase activity"/>
    <property type="evidence" value="ECO:0007669"/>
    <property type="project" value="TreeGrafter"/>
</dbReference>
<dbReference type="Gene3D" id="3.40.50.1110">
    <property type="entry name" value="SGNH hydrolase"/>
    <property type="match status" value="1"/>
</dbReference>
<proteinExistence type="predicted"/>
<dbReference type="AlphaFoldDB" id="A0A5B8NMF5"/>
<dbReference type="EMBL" id="CP042326">
    <property type="protein sequence ID" value="QDZ40493.1"/>
    <property type="molecule type" value="Genomic_DNA"/>
</dbReference>
<gene>
    <name evidence="1" type="ORF">FRE64_11340</name>
</gene>
<accession>A0A5B8NMF5</accession>
<evidence type="ECO:0000313" key="2">
    <source>
        <dbReference type="Proteomes" id="UP000318453"/>
    </source>
</evidence>
<evidence type="ECO:0000313" key="1">
    <source>
        <dbReference type="EMBL" id="QDZ40493.1"/>
    </source>
</evidence>
<dbReference type="KEGG" id="enn:FRE64_11340"/>
<sequence length="460" mass="52608">MFKSRRSKLSINKKKQKHQGKSPLLIFASIPFLLIVLEVLARLFFSFTGQPSSIAEQPDNSALKRAYQLQFLSNDEPIQGLSQGGELKVERSPGFGYQLRPNQNNRFLQINEQGWREEESISQDKPEDEVRVFILGGSTAFGYYNESNQETIAQQLENRLNQRVQEQQNNPDDYQPEQLPFYEPEQERLMENAPRIQEGNYQVINAAVPGYMSRNQLSQLALEILPYDPDLIIVMGGYEDLMLDSQESFADIPVIDNYLSNPFQHFSAYLREPFKDIAQSSYLLRMGLDWWQNPEGTTTANTLLLQPNPEQPLASHLPQQPSELVARVQRYRQNKEQMVRLAAGARVPMISAIQPEITGRNLDNLPTQEEEIISELGDSYIQEMQNAYSELDNANNQLEEVFPNNVTSVNLYPIYQDFSNQAFIDPIHLTAEGNNQVAQGLYERIIGMPQMQITPREPGS</sequence>
<organism evidence="1 2">
    <name type="scientific">Euhalothece natronophila Z-M001</name>
    <dbReference type="NCBI Taxonomy" id="522448"/>
    <lineage>
        <taxon>Bacteria</taxon>
        <taxon>Bacillati</taxon>
        <taxon>Cyanobacteriota</taxon>
        <taxon>Cyanophyceae</taxon>
        <taxon>Oscillatoriophycideae</taxon>
        <taxon>Chroococcales</taxon>
        <taxon>Halothecacae</taxon>
        <taxon>Halothece cluster</taxon>
        <taxon>Euhalothece</taxon>
    </lineage>
</organism>
<dbReference type="PANTHER" id="PTHR30383:SF5">
    <property type="entry name" value="SGNH HYDROLASE-TYPE ESTERASE DOMAIN-CONTAINING PROTEIN"/>
    <property type="match status" value="1"/>
</dbReference>
<keyword evidence="1" id="KW-0378">Hydrolase</keyword>
<dbReference type="CDD" id="cd00229">
    <property type="entry name" value="SGNH_hydrolase"/>
    <property type="match status" value="1"/>
</dbReference>
<reference evidence="1 2" key="1">
    <citation type="submission" date="2019-08" db="EMBL/GenBank/DDBJ databases">
        <title>Carotenoids and Carotenoid Binding Proteins in the Halophilic Cyanobacterium Euhalothece sp. ZM00.</title>
        <authorList>
            <person name="Cho S.M."/>
            <person name="Song J.Y."/>
            <person name="Park Y.-I."/>
        </authorList>
    </citation>
    <scope>NUCLEOTIDE SEQUENCE [LARGE SCALE GENOMIC DNA]</scope>
    <source>
        <strain evidence="1 2">Z-M001</strain>
    </source>
</reference>
<dbReference type="InterPro" id="IPR036514">
    <property type="entry name" value="SGNH_hydro_sf"/>
</dbReference>
<dbReference type="OrthoDB" id="8816239at2"/>
<dbReference type="Proteomes" id="UP000318453">
    <property type="component" value="Chromosome"/>
</dbReference>
<keyword evidence="2" id="KW-1185">Reference proteome</keyword>